<evidence type="ECO:0008006" key="3">
    <source>
        <dbReference type="Google" id="ProtNLM"/>
    </source>
</evidence>
<organism evidence="1 2">
    <name type="scientific">Lactiplantibacillus fabifermentans DSM 21115</name>
    <dbReference type="NCBI Taxonomy" id="1413187"/>
    <lineage>
        <taxon>Bacteria</taxon>
        <taxon>Bacillati</taxon>
        <taxon>Bacillota</taxon>
        <taxon>Bacilli</taxon>
        <taxon>Lactobacillales</taxon>
        <taxon>Lactobacillaceae</taxon>
        <taxon>Lactiplantibacillus</taxon>
    </lineage>
</organism>
<keyword evidence="2" id="KW-1185">Reference proteome</keyword>
<reference evidence="1 2" key="1">
    <citation type="journal article" date="2015" name="Genome Announc.">
        <title>Expanding the biotechnology potential of lactobacilli through comparative genomics of 213 strains and associated genera.</title>
        <authorList>
            <person name="Sun Z."/>
            <person name="Harris H.M."/>
            <person name="McCann A."/>
            <person name="Guo C."/>
            <person name="Argimon S."/>
            <person name="Zhang W."/>
            <person name="Yang X."/>
            <person name="Jeffery I.B."/>
            <person name="Cooney J.C."/>
            <person name="Kagawa T.F."/>
            <person name="Liu W."/>
            <person name="Song Y."/>
            <person name="Salvetti E."/>
            <person name="Wrobel A."/>
            <person name="Rasinkangas P."/>
            <person name="Parkhill J."/>
            <person name="Rea M.C."/>
            <person name="O'Sullivan O."/>
            <person name="Ritari J."/>
            <person name="Douillard F.P."/>
            <person name="Paul Ross R."/>
            <person name="Yang R."/>
            <person name="Briner A.E."/>
            <person name="Felis G.E."/>
            <person name="de Vos W.M."/>
            <person name="Barrangou R."/>
            <person name="Klaenhammer T.R."/>
            <person name="Caufield P.W."/>
            <person name="Cui Y."/>
            <person name="Zhang H."/>
            <person name="O'Toole P.W."/>
        </authorList>
    </citation>
    <scope>NUCLEOTIDE SEQUENCE [LARGE SCALE GENOMIC DNA]</scope>
    <source>
        <strain evidence="1 2">DSM 21115</strain>
    </source>
</reference>
<evidence type="ECO:0000313" key="2">
    <source>
        <dbReference type="Proteomes" id="UP000050920"/>
    </source>
</evidence>
<proteinExistence type="predicted"/>
<sequence>MTDAEYAKAIQMKATFANLEINAALATSQQAQIGQDFIADIMELSERGISSETNDD</sequence>
<dbReference type="Proteomes" id="UP000050920">
    <property type="component" value="Unassembled WGS sequence"/>
</dbReference>
<accession>A0A0R2NGI7</accession>
<dbReference type="AlphaFoldDB" id="A0A0R2NGI7"/>
<dbReference type="EMBL" id="AYGX02000157">
    <property type="protein sequence ID" value="KRO24918.1"/>
    <property type="molecule type" value="Genomic_DNA"/>
</dbReference>
<comment type="caution">
    <text evidence="1">The sequence shown here is derived from an EMBL/GenBank/DDBJ whole genome shotgun (WGS) entry which is preliminary data.</text>
</comment>
<name>A0A0R2NGI7_9LACO</name>
<evidence type="ECO:0000313" key="1">
    <source>
        <dbReference type="EMBL" id="KRO24918.1"/>
    </source>
</evidence>
<gene>
    <name evidence="1" type="ORF">DY78_GL001516</name>
</gene>
<protein>
    <recommendedName>
        <fullName evidence="3">Prophage Lp1 protein 32</fullName>
    </recommendedName>
</protein>
<dbReference type="RefSeq" id="WP_156404134.1">
    <property type="nucleotide sequence ID" value="NZ_AYGX02000157.1"/>
</dbReference>